<evidence type="ECO:0000256" key="5">
    <source>
        <dbReference type="ARBA" id="ARBA00022741"/>
    </source>
</evidence>
<dbReference type="EC" id="2.7.13.3" evidence="2"/>
<dbReference type="EMBL" id="CP001338">
    <property type="protein sequence ID" value="ACL17515.1"/>
    <property type="molecule type" value="Genomic_DNA"/>
</dbReference>
<evidence type="ECO:0000256" key="9">
    <source>
        <dbReference type="SAM" id="Phobius"/>
    </source>
</evidence>
<dbReference type="InterPro" id="IPR050351">
    <property type="entry name" value="BphY/WalK/GraS-like"/>
</dbReference>
<dbReference type="PANTHER" id="PTHR42878">
    <property type="entry name" value="TWO-COMPONENT HISTIDINE KINASE"/>
    <property type="match status" value="1"/>
</dbReference>
<evidence type="ECO:0000256" key="2">
    <source>
        <dbReference type="ARBA" id="ARBA00012438"/>
    </source>
</evidence>
<evidence type="ECO:0000313" key="12">
    <source>
        <dbReference type="EMBL" id="ACL17515.1"/>
    </source>
</evidence>
<dbReference type="STRING" id="521011.Mpal_2222"/>
<dbReference type="SUPFAM" id="SSF47384">
    <property type="entry name" value="Homodimeric domain of signal transducing histidine kinase"/>
    <property type="match status" value="1"/>
</dbReference>
<dbReference type="SUPFAM" id="SSF55874">
    <property type="entry name" value="ATPase domain of HSP90 chaperone/DNA topoisomerase II/histidine kinase"/>
    <property type="match status" value="1"/>
</dbReference>
<dbReference type="PROSITE" id="PS50885">
    <property type="entry name" value="HAMP"/>
    <property type="match status" value="1"/>
</dbReference>
<sequence>MLILVGVVLSIGILSGFTYNEARSVLVTHDLETRNYAEAGLIGSYTLMDRDLTLFDDFFSDSLKNSFPTFLDAYNRSGGDPRNIDLNALKEQLGGDIDLYVIDDHDMVIATTYTHDLGMNLSEFTGFSETLAKMRNGSGYYADRVTREQDTGIFRKYAYYPTPDHRYLLELGLNDAGFMARRNVSFVKTAQQVQADNPSLVLVRTFNIYGEQIGDRTAKVDPGLNELLNQVIANRSTLEVRDTTNATLTRFRFVDLKNPVYASDPSLVIEFVYTTRPLDEALFRLTLEHLLIGLLALVLGALFASGVSVLVVRPIRQIIGDVEAIANGNLNHPIGKVWMVEFDALRQSIHLMVDRLKEQVNQITQQNEVLEARVEMRTRQLVQSNEEVHLYLDIMTHDINNTLTVALASAEMLNDILPPGHPTEHKIKVNRITTAIQKSVGIIARVSMISRVHDSDIPLGEISLDHEVLDAIGHYPDASIEYAETSLQVCADQFLSEVFVNLLGNSLKFGGPDVRVRVAVEVDEEDVTISVEDSGPGISDLVKPKVFGRFARGEGHGTGSGLGLFIAASLVARYGGQIWADDRVAGSPELGAAIRFTLPRHCFEE</sequence>
<gene>
    <name evidence="12" type="ordered locus">Mpal_2222</name>
</gene>
<feature type="transmembrane region" description="Helical" evidence="9">
    <location>
        <begin position="290"/>
        <end position="312"/>
    </location>
</feature>
<dbReference type="PROSITE" id="PS50109">
    <property type="entry name" value="HIS_KIN"/>
    <property type="match status" value="1"/>
</dbReference>
<evidence type="ECO:0000256" key="3">
    <source>
        <dbReference type="ARBA" id="ARBA00022553"/>
    </source>
</evidence>
<dbReference type="AlphaFoldDB" id="B8GE14"/>
<feature type="domain" description="Histidine kinase" evidence="10">
    <location>
        <begin position="495"/>
        <end position="602"/>
    </location>
</feature>
<keyword evidence="9" id="KW-1133">Transmembrane helix</keyword>
<keyword evidence="9" id="KW-0812">Transmembrane</keyword>
<dbReference type="SUPFAM" id="SSF158472">
    <property type="entry name" value="HAMP domain-like"/>
    <property type="match status" value="1"/>
</dbReference>
<dbReference type="Pfam" id="PF02518">
    <property type="entry name" value="HATPase_c"/>
    <property type="match status" value="1"/>
</dbReference>
<evidence type="ECO:0000259" key="11">
    <source>
        <dbReference type="PROSITE" id="PS50885"/>
    </source>
</evidence>
<evidence type="ECO:0000256" key="7">
    <source>
        <dbReference type="ARBA" id="ARBA00022840"/>
    </source>
</evidence>
<keyword evidence="6 12" id="KW-0418">Kinase</keyword>
<keyword evidence="8" id="KW-0902">Two-component regulatory system</keyword>
<dbReference type="HOGENOM" id="CLU_020008_0_0_2"/>
<evidence type="ECO:0000259" key="10">
    <source>
        <dbReference type="PROSITE" id="PS50109"/>
    </source>
</evidence>
<dbReference type="GO" id="GO:0007234">
    <property type="term" value="P:osmosensory signaling via phosphorelay pathway"/>
    <property type="evidence" value="ECO:0007669"/>
    <property type="project" value="TreeGrafter"/>
</dbReference>
<evidence type="ECO:0000313" key="13">
    <source>
        <dbReference type="Proteomes" id="UP000002457"/>
    </source>
</evidence>
<dbReference type="GO" id="GO:0030295">
    <property type="term" value="F:protein kinase activator activity"/>
    <property type="evidence" value="ECO:0007669"/>
    <property type="project" value="TreeGrafter"/>
</dbReference>
<dbReference type="eggNOG" id="arCOG06516">
    <property type="taxonomic scope" value="Archaea"/>
</dbReference>
<dbReference type="SMART" id="SM00387">
    <property type="entry name" value="HATPase_c"/>
    <property type="match status" value="1"/>
</dbReference>
<keyword evidence="9" id="KW-0472">Membrane</keyword>
<dbReference type="Gene3D" id="3.30.565.10">
    <property type="entry name" value="Histidine kinase-like ATPase, C-terminal domain"/>
    <property type="match status" value="1"/>
</dbReference>
<comment type="catalytic activity">
    <reaction evidence="1">
        <text>ATP + protein L-histidine = ADP + protein N-phospho-L-histidine.</text>
        <dbReference type="EC" id="2.7.13.3"/>
    </reaction>
</comment>
<keyword evidence="3" id="KW-0597">Phosphoprotein</keyword>
<proteinExistence type="predicted"/>
<dbReference type="InterPro" id="IPR003660">
    <property type="entry name" value="HAMP_dom"/>
</dbReference>
<evidence type="ECO:0000256" key="8">
    <source>
        <dbReference type="ARBA" id="ARBA00023012"/>
    </source>
</evidence>
<protein>
    <recommendedName>
        <fullName evidence="2">histidine kinase</fullName>
        <ecNumber evidence="2">2.7.13.3</ecNumber>
    </recommendedName>
</protein>
<dbReference type="InterPro" id="IPR005467">
    <property type="entry name" value="His_kinase_dom"/>
</dbReference>
<dbReference type="Gene3D" id="6.10.340.10">
    <property type="match status" value="1"/>
</dbReference>
<dbReference type="PANTHER" id="PTHR42878:SF7">
    <property type="entry name" value="SENSOR HISTIDINE KINASE GLRK"/>
    <property type="match status" value="1"/>
</dbReference>
<keyword evidence="4" id="KW-0808">Transferase</keyword>
<dbReference type="InterPro" id="IPR004358">
    <property type="entry name" value="Sig_transdc_His_kin-like_C"/>
</dbReference>
<dbReference type="GO" id="GO:0005524">
    <property type="term" value="F:ATP binding"/>
    <property type="evidence" value="ECO:0007669"/>
    <property type="project" value="UniProtKB-KW"/>
</dbReference>
<keyword evidence="5" id="KW-0547">Nucleotide-binding</keyword>
<dbReference type="PRINTS" id="PR00344">
    <property type="entry name" value="BCTRLSENSOR"/>
</dbReference>
<evidence type="ECO:0000256" key="6">
    <source>
        <dbReference type="ARBA" id="ARBA00022777"/>
    </source>
</evidence>
<dbReference type="InterPro" id="IPR036890">
    <property type="entry name" value="HATPase_C_sf"/>
</dbReference>
<evidence type="ECO:0000256" key="4">
    <source>
        <dbReference type="ARBA" id="ARBA00022679"/>
    </source>
</evidence>
<feature type="domain" description="HAMP" evidence="11">
    <location>
        <begin position="309"/>
        <end position="361"/>
    </location>
</feature>
<dbReference type="GO" id="GO:0000156">
    <property type="term" value="F:phosphorelay response regulator activity"/>
    <property type="evidence" value="ECO:0007669"/>
    <property type="project" value="TreeGrafter"/>
</dbReference>
<name>B8GE14_METPE</name>
<evidence type="ECO:0000256" key="1">
    <source>
        <dbReference type="ARBA" id="ARBA00000085"/>
    </source>
</evidence>
<dbReference type="GO" id="GO:0016020">
    <property type="term" value="C:membrane"/>
    <property type="evidence" value="ECO:0007669"/>
    <property type="project" value="InterPro"/>
</dbReference>
<dbReference type="InterPro" id="IPR036097">
    <property type="entry name" value="HisK_dim/P_sf"/>
</dbReference>
<dbReference type="GO" id="GO:0000155">
    <property type="term" value="F:phosphorelay sensor kinase activity"/>
    <property type="evidence" value="ECO:0007669"/>
    <property type="project" value="InterPro"/>
</dbReference>
<keyword evidence="13" id="KW-1185">Reference proteome</keyword>
<organism evidence="12 13">
    <name type="scientific">Methanosphaerula palustris (strain ATCC BAA-1556 / DSM 19958 / E1-9c)</name>
    <dbReference type="NCBI Taxonomy" id="521011"/>
    <lineage>
        <taxon>Archaea</taxon>
        <taxon>Methanobacteriati</taxon>
        <taxon>Methanobacteriota</taxon>
        <taxon>Stenosarchaea group</taxon>
        <taxon>Methanomicrobia</taxon>
        <taxon>Methanomicrobiales</taxon>
        <taxon>Methanoregulaceae</taxon>
        <taxon>Methanosphaerula</taxon>
    </lineage>
</organism>
<dbReference type="InterPro" id="IPR003594">
    <property type="entry name" value="HATPase_dom"/>
</dbReference>
<dbReference type="eggNOG" id="arCOG02343">
    <property type="taxonomic scope" value="Archaea"/>
</dbReference>
<reference evidence="12 13" key="1">
    <citation type="journal article" date="2015" name="Genome Announc.">
        <title>Complete Genome Sequence of Methanosphaerula palustris E1-9CT, a Hydrogenotrophic Methanogen Isolated from a Minerotrophic Fen Peatland.</title>
        <authorList>
            <person name="Cadillo-Quiroz H."/>
            <person name="Browne P."/>
            <person name="Kyrpides N."/>
            <person name="Woyke T."/>
            <person name="Goodwin L."/>
            <person name="Detter C."/>
            <person name="Yavitt J.B."/>
            <person name="Zinder S.H."/>
        </authorList>
    </citation>
    <scope>NUCLEOTIDE SEQUENCE [LARGE SCALE GENOMIC DNA]</scope>
    <source>
        <strain evidence="13">ATCC BAA-1556 / DSM 19958 / E1-9c</strain>
    </source>
</reference>
<accession>B8GE14</accession>
<dbReference type="Proteomes" id="UP000002457">
    <property type="component" value="Chromosome"/>
</dbReference>
<keyword evidence="7" id="KW-0067">ATP-binding</keyword>
<dbReference type="KEGG" id="mpl:Mpal_2222"/>